<dbReference type="GeneID" id="25383399"/>
<evidence type="ECO:0000256" key="1">
    <source>
        <dbReference type="SAM" id="MobiDB-lite"/>
    </source>
</evidence>
<feature type="region of interest" description="Disordered" evidence="1">
    <location>
        <begin position="71"/>
        <end position="219"/>
    </location>
</feature>
<feature type="compositionally biased region" description="Basic and acidic residues" evidence="1">
    <location>
        <begin position="9"/>
        <end position="26"/>
    </location>
</feature>
<dbReference type="EMBL" id="HG686973">
    <property type="protein sequence ID" value="CDJ34671.1"/>
    <property type="molecule type" value="Genomic_DNA"/>
</dbReference>
<proteinExistence type="predicted"/>
<accession>U6KCY7</accession>
<feature type="compositionally biased region" description="Low complexity" evidence="1">
    <location>
        <begin position="138"/>
        <end position="156"/>
    </location>
</feature>
<evidence type="ECO:0000313" key="2">
    <source>
        <dbReference type="EMBL" id="CDJ34671.1"/>
    </source>
</evidence>
<evidence type="ECO:0000313" key="3">
    <source>
        <dbReference type="Proteomes" id="UP000030744"/>
    </source>
</evidence>
<feature type="compositionally biased region" description="Polar residues" evidence="1">
    <location>
        <begin position="163"/>
        <end position="174"/>
    </location>
</feature>
<feature type="compositionally biased region" description="Polar residues" evidence="1">
    <location>
        <begin position="181"/>
        <end position="192"/>
    </location>
</feature>
<reference evidence="2" key="2">
    <citation type="submission" date="2013-10" db="EMBL/GenBank/DDBJ databases">
        <authorList>
            <person name="Aslett M."/>
        </authorList>
    </citation>
    <scope>NUCLEOTIDE SEQUENCE [LARGE SCALE GENOMIC DNA]</scope>
    <source>
        <strain evidence="2">Houghton</strain>
    </source>
</reference>
<reference evidence="2" key="1">
    <citation type="submission" date="2013-10" db="EMBL/GenBank/DDBJ databases">
        <title>Genomic analysis of the causative agents of coccidiosis in chickens.</title>
        <authorList>
            <person name="Reid A.J."/>
            <person name="Blake D."/>
            <person name="Billington K."/>
            <person name="Browne H."/>
            <person name="Dunn M."/>
            <person name="Hung S."/>
            <person name="Kawahara F."/>
            <person name="Miranda-Saavedra D."/>
            <person name="Mourier T."/>
            <person name="Nagra H."/>
            <person name="Otto T.D."/>
            <person name="Rawlings N."/>
            <person name="Sanchez A."/>
            <person name="Sanders M."/>
            <person name="Subramaniam C."/>
            <person name="Tay Y."/>
            <person name="Dear P."/>
            <person name="Doerig C."/>
            <person name="Gruber A."/>
            <person name="Parkinson J."/>
            <person name="Shirley M."/>
            <person name="Wan K.L."/>
            <person name="Berriman M."/>
            <person name="Tomley F."/>
            <person name="Pain A."/>
        </authorList>
    </citation>
    <scope>NUCLEOTIDE SEQUENCE [LARGE SCALE GENOMIC DNA]</scope>
    <source>
        <strain evidence="2">Houghton</strain>
    </source>
</reference>
<dbReference type="AlphaFoldDB" id="U6KCY7"/>
<dbReference type="VEuPathDB" id="ToxoDB:EMH_0091950"/>
<organism evidence="2 3">
    <name type="scientific">Eimeria mitis</name>
    <dbReference type="NCBI Taxonomy" id="44415"/>
    <lineage>
        <taxon>Eukaryota</taxon>
        <taxon>Sar</taxon>
        <taxon>Alveolata</taxon>
        <taxon>Apicomplexa</taxon>
        <taxon>Conoidasida</taxon>
        <taxon>Coccidia</taxon>
        <taxon>Eucoccidiorida</taxon>
        <taxon>Eimeriorina</taxon>
        <taxon>Eimeriidae</taxon>
        <taxon>Eimeria</taxon>
    </lineage>
</organism>
<dbReference type="RefSeq" id="XP_013357234.1">
    <property type="nucleotide sequence ID" value="XM_013501780.1"/>
</dbReference>
<dbReference type="Proteomes" id="UP000030744">
    <property type="component" value="Unassembled WGS sequence"/>
</dbReference>
<keyword evidence="3" id="KW-1185">Reference proteome</keyword>
<feature type="region of interest" description="Disordered" evidence="1">
    <location>
        <begin position="1"/>
        <end position="57"/>
    </location>
</feature>
<protein>
    <submittedName>
        <fullName evidence="2">Uncharacterized protein</fullName>
    </submittedName>
</protein>
<feature type="compositionally biased region" description="Low complexity" evidence="1">
    <location>
        <begin position="106"/>
        <end position="116"/>
    </location>
</feature>
<gene>
    <name evidence="2" type="ORF">EMH_0091950</name>
</gene>
<name>U6KCY7_9EIME</name>
<sequence length="374" mass="40651">MPGEESPPSEERRSPTALKRKGEEQPTPRMGAKPPRLEIPIVEAASPPPPPPLDPDLDEFIEKMLREAEGALSPDNWISEEGTRVTTMDWGPDFEPPALEGDPQMSGAAAASGGPAYELPPTTSTLPSEVEEPKEESVSAALSPAGSSGSQMQQGSPHEVESPPSSGTQMQQGSPHEVESPPSSGTQMQQGSPHEVESPPSGPFPDAAELEPGAEERSDADVISRFPWLGHKFGKIPESELMLHPFYRQPDPLPELGDRTVNMAKVERLASRNAYPSVMLTKYKEILKIPELMERDIGEFIRQVERLLGYALGRMAVTYKRSQASCAIDALGMAFITLDALYCAAEILGDRSKKEHWPEAPTYPDDRLEGGIVL</sequence>